<dbReference type="InterPro" id="IPR002035">
    <property type="entry name" value="VWF_A"/>
</dbReference>
<dbReference type="PANTHER" id="PTHR22550:SF5">
    <property type="entry name" value="LEUCINE ZIPPER PROTEIN 4"/>
    <property type="match status" value="1"/>
</dbReference>
<accession>A0ABX0GPY7</accession>
<protein>
    <submittedName>
        <fullName evidence="7">VWA domain-containing protein</fullName>
    </submittedName>
</protein>
<dbReference type="Gene3D" id="3.40.50.410">
    <property type="entry name" value="von Willebrand factor, type A domain"/>
    <property type="match status" value="1"/>
</dbReference>
<dbReference type="SMART" id="SM00327">
    <property type="entry name" value="VWA"/>
    <property type="match status" value="1"/>
</dbReference>
<keyword evidence="1" id="KW-1003">Cell membrane</keyword>
<proteinExistence type="predicted"/>
<feature type="domain" description="VWFA" evidence="6">
    <location>
        <begin position="87"/>
        <end position="277"/>
    </location>
</feature>
<evidence type="ECO:0000313" key="8">
    <source>
        <dbReference type="Proteomes" id="UP000800981"/>
    </source>
</evidence>
<dbReference type="InterPro" id="IPR036465">
    <property type="entry name" value="vWFA_dom_sf"/>
</dbReference>
<keyword evidence="4 5" id="KW-0472">Membrane</keyword>
<dbReference type="InterPro" id="IPR050768">
    <property type="entry name" value="UPF0353/GerABKA_families"/>
</dbReference>
<evidence type="ECO:0000256" key="4">
    <source>
        <dbReference type="ARBA" id="ARBA00023136"/>
    </source>
</evidence>
<evidence type="ECO:0000256" key="1">
    <source>
        <dbReference type="ARBA" id="ARBA00022475"/>
    </source>
</evidence>
<feature type="transmembrane region" description="Helical" evidence="5">
    <location>
        <begin position="290"/>
        <end position="314"/>
    </location>
</feature>
<reference evidence="7 8" key="1">
    <citation type="submission" date="2020-03" db="EMBL/GenBank/DDBJ databases">
        <title>Two novel Motilibacter sp.</title>
        <authorList>
            <person name="Liu S."/>
        </authorList>
    </citation>
    <scope>NUCLEOTIDE SEQUENCE [LARGE SCALE GENOMIC DNA]</scope>
    <source>
        <strain evidence="7 8">E257</strain>
    </source>
</reference>
<dbReference type="Proteomes" id="UP000800981">
    <property type="component" value="Unassembled WGS sequence"/>
</dbReference>
<organism evidence="7 8">
    <name type="scientific">Motilibacter deserti</name>
    <dbReference type="NCBI Taxonomy" id="2714956"/>
    <lineage>
        <taxon>Bacteria</taxon>
        <taxon>Bacillati</taxon>
        <taxon>Actinomycetota</taxon>
        <taxon>Actinomycetes</taxon>
        <taxon>Motilibacterales</taxon>
        <taxon>Motilibacteraceae</taxon>
        <taxon>Motilibacter</taxon>
    </lineage>
</organism>
<evidence type="ECO:0000256" key="3">
    <source>
        <dbReference type="ARBA" id="ARBA00022989"/>
    </source>
</evidence>
<feature type="transmembrane region" description="Helical" evidence="5">
    <location>
        <begin position="55"/>
        <end position="73"/>
    </location>
</feature>
<dbReference type="Pfam" id="PF07584">
    <property type="entry name" value="BatA"/>
    <property type="match status" value="1"/>
</dbReference>
<dbReference type="PANTHER" id="PTHR22550">
    <property type="entry name" value="SPORE GERMINATION PROTEIN"/>
    <property type="match status" value="1"/>
</dbReference>
<dbReference type="SUPFAM" id="SSF53300">
    <property type="entry name" value="vWA-like"/>
    <property type="match status" value="1"/>
</dbReference>
<dbReference type="PROSITE" id="PS50234">
    <property type="entry name" value="VWFA"/>
    <property type="match status" value="1"/>
</dbReference>
<dbReference type="RefSeq" id="WP_166276996.1">
    <property type="nucleotide sequence ID" value="NZ_JAANNP010000001.1"/>
</dbReference>
<evidence type="ECO:0000256" key="2">
    <source>
        <dbReference type="ARBA" id="ARBA00022692"/>
    </source>
</evidence>
<dbReference type="InterPro" id="IPR024163">
    <property type="entry name" value="Aerotolerance_reg_N"/>
</dbReference>
<keyword evidence="2 5" id="KW-0812">Transmembrane</keyword>
<sequence length="317" mass="33415">MSFLAPERLLLLLGVAALVAAYLAAQRRRTEYAVRFTNLDLLDRVAPERPGWRRHVPAVAFLLMLVLLVVGFARPEASVRVPRERATILVAVDVSLSMQAEDVEPDRFTAAKRAASSFVAGLPDSFDVGLVAFSGAANVVVSPTQDHDAVRAGVDALQLGPSTAIGEAVFASLASIQATNSRAGTGGARPPARVVLLSDGSNTVGRSLEEAAQAALEESVPVSTIAYGTDDGIVLVEGRPVPVPVDRESLAELARATGGRGYTAESEDQLTEVYRNISGSVGYRTERREVGAWFVGLGLLAALAAAGASLRWFARLP</sequence>
<name>A0ABX0GPY7_9ACTN</name>
<evidence type="ECO:0000259" key="6">
    <source>
        <dbReference type="PROSITE" id="PS50234"/>
    </source>
</evidence>
<gene>
    <name evidence="7" type="ORF">G9H71_01975</name>
</gene>
<dbReference type="Pfam" id="PF13519">
    <property type="entry name" value="VWA_2"/>
    <property type="match status" value="1"/>
</dbReference>
<evidence type="ECO:0000256" key="5">
    <source>
        <dbReference type="SAM" id="Phobius"/>
    </source>
</evidence>
<keyword evidence="3 5" id="KW-1133">Transmembrane helix</keyword>
<keyword evidence="8" id="KW-1185">Reference proteome</keyword>
<dbReference type="EMBL" id="JAANNP010000001">
    <property type="protein sequence ID" value="NHC12550.1"/>
    <property type="molecule type" value="Genomic_DNA"/>
</dbReference>
<evidence type="ECO:0000313" key="7">
    <source>
        <dbReference type="EMBL" id="NHC12550.1"/>
    </source>
</evidence>
<comment type="caution">
    <text evidence="7">The sequence shown here is derived from an EMBL/GenBank/DDBJ whole genome shotgun (WGS) entry which is preliminary data.</text>
</comment>